<name>A0A4S4EAD4_CAMSN</name>
<dbReference type="EC" id="1.13.99.1" evidence="4 11"/>
<comment type="similarity">
    <text evidence="3 11">Belongs to the myo-inositol oxygenase family.</text>
</comment>
<dbReference type="SUPFAM" id="SSF109604">
    <property type="entry name" value="HD-domain/PDEase-like"/>
    <property type="match status" value="1"/>
</dbReference>
<evidence type="ECO:0000256" key="11">
    <source>
        <dbReference type="RuleBase" id="RU367039"/>
    </source>
</evidence>
<keyword evidence="6" id="KW-0060">Ascorbate biosynthesis</keyword>
<keyword evidence="5 11" id="KW-0963">Cytoplasm</keyword>
<dbReference type="STRING" id="542762.A0A4S4EAD4"/>
<gene>
    <name evidence="12" type="ORF">TEA_008636</name>
</gene>
<dbReference type="GO" id="GO:0005737">
    <property type="term" value="C:cytoplasm"/>
    <property type="evidence" value="ECO:0007669"/>
    <property type="project" value="UniProtKB-SubCell"/>
</dbReference>
<keyword evidence="8 11" id="KW-0560">Oxidoreductase</keyword>
<dbReference type="InterPro" id="IPR007828">
    <property type="entry name" value="Inositol_oxygenase"/>
</dbReference>
<dbReference type="AlphaFoldDB" id="A0A4S4EAD4"/>
<sequence length="229" mass="25729">MEQNFFDLIYSLYCPGLTETFLDAPSSSSPGPRHRDSGLEVLAHLHSIFGWLETLVQVYLEGKDSSSMAAAQLVESGGDVKNAQKVIRKVLEYFAFAAKVRSALLSLKHMWVGLLVASRDTFPLGCAFDESIVHHKYFGYNLDSKNSTYSTKNRIYSEGCGLDNVMISWGHDDYMYLVAKEHGTTLPPAAFKYDLYSKSKVYIDVEKVKPYYLSLIEKVSTILVRKLGV</sequence>
<reference evidence="12 13" key="1">
    <citation type="journal article" date="2018" name="Proc. Natl. Acad. Sci. U.S.A.">
        <title>Draft genome sequence of Camellia sinensis var. sinensis provides insights into the evolution of the tea genome and tea quality.</title>
        <authorList>
            <person name="Wei C."/>
            <person name="Yang H."/>
            <person name="Wang S."/>
            <person name="Zhao J."/>
            <person name="Liu C."/>
            <person name="Gao L."/>
            <person name="Xia E."/>
            <person name="Lu Y."/>
            <person name="Tai Y."/>
            <person name="She G."/>
            <person name="Sun J."/>
            <person name="Cao H."/>
            <person name="Tong W."/>
            <person name="Gao Q."/>
            <person name="Li Y."/>
            <person name="Deng W."/>
            <person name="Jiang X."/>
            <person name="Wang W."/>
            <person name="Chen Q."/>
            <person name="Zhang S."/>
            <person name="Li H."/>
            <person name="Wu J."/>
            <person name="Wang P."/>
            <person name="Li P."/>
            <person name="Shi C."/>
            <person name="Zheng F."/>
            <person name="Jian J."/>
            <person name="Huang B."/>
            <person name="Shan D."/>
            <person name="Shi M."/>
            <person name="Fang C."/>
            <person name="Yue Y."/>
            <person name="Li F."/>
            <person name="Li D."/>
            <person name="Wei S."/>
            <person name="Han B."/>
            <person name="Jiang C."/>
            <person name="Yin Y."/>
            <person name="Xia T."/>
            <person name="Zhang Z."/>
            <person name="Bennetzen J.L."/>
            <person name="Zhao S."/>
            <person name="Wan X."/>
        </authorList>
    </citation>
    <scope>NUCLEOTIDE SEQUENCE [LARGE SCALE GENOMIC DNA]</scope>
    <source>
        <strain evidence="13">cv. Shuchazao</strain>
        <tissue evidence="12">Leaf</tissue>
    </source>
</reference>
<dbReference type="Proteomes" id="UP000306102">
    <property type="component" value="Unassembled WGS sequence"/>
</dbReference>
<keyword evidence="13" id="KW-1185">Reference proteome</keyword>
<comment type="cofactor">
    <cofactor evidence="10 11">
        <name>Fe cation</name>
        <dbReference type="ChEBI" id="CHEBI:24875"/>
    </cofactor>
    <text evidence="10 11">Binds 2 iron ions per subunit.</text>
</comment>
<dbReference type="GO" id="GO:0050113">
    <property type="term" value="F:inositol oxygenase activity"/>
    <property type="evidence" value="ECO:0007669"/>
    <property type="project" value="UniProtKB-UniRule"/>
</dbReference>
<organism evidence="12 13">
    <name type="scientific">Camellia sinensis var. sinensis</name>
    <name type="common">China tea</name>
    <dbReference type="NCBI Taxonomy" id="542762"/>
    <lineage>
        <taxon>Eukaryota</taxon>
        <taxon>Viridiplantae</taxon>
        <taxon>Streptophyta</taxon>
        <taxon>Embryophyta</taxon>
        <taxon>Tracheophyta</taxon>
        <taxon>Spermatophyta</taxon>
        <taxon>Magnoliopsida</taxon>
        <taxon>eudicotyledons</taxon>
        <taxon>Gunneridae</taxon>
        <taxon>Pentapetalae</taxon>
        <taxon>asterids</taxon>
        <taxon>Ericales</taxon>
        <taxon>Theaceae</taxon>
        <taxon>Camellia</taxon>
    </lineage>
</organism>
<feature type="binding site" evidence="10">
    <location>
        <position position="194"/>
    </location>
    <ligand>
        <name>Fe cation</name>
        <dbReference type="ChEBI" id="CHEBI:24875"/>
        <label>2</label>
    </ligand>
</feature>
<dbReference type="GO" id="GO:0019853">
    <property type="term" value="P:L-ascorbic acid biosynthetic process"/>
    <property type="evidence" value="ECO:0007669"/>
    <property type="project" value="UniProtKB-KW"/>
</dbReference>
<evidence type="ECO:0000256" key="3">
    <source>
        <dbReference type="ARBA" id="ARBA00005286"/>
    </source>
</evidence>
<accession>A0A4S4EAD4</accession>
<evidence type="ECO:0000256" key="8">
    <source>
        <dbReference type="ARBA" id="ARBA00023002"/>
    </source>
</evidence>
<protein>
    <recommendedName>
        <fullName evidence="4 11">Inositol oxygenase</fullName>
        <ecNumber evidence="4 11">1.13.99.1</ecNumber>
    </recommendedName>
    <alternativeName>
        <fullName evidence="11">Myo-inositol oxygenase</fullName>
    </alternativeName>
</protein>
<dbReference type="UniPathway" id="UPA00111">
    <property type="reaction ID" value="UER00527"/>
</dbReference>
<evidence type="ECO:0000313" key="13">
    <source>
        <dbReference type="Proteomes" id="UP000306102"/>
    </source>
</evidence>
<evidence type="ECO:0000256" key="4">
    <source>
        <dbReference type="ARBA" id="ARBA00011919"/>
    </source>
</evidence>
<evidence type="ECO:0000256" key="1">
    <source>
        <dbReference type="ARBA" id="ARBA00004496"/>
    </source>
</evidence>
<dbReference type="EMBL" id="SDRB02006095">
    <property type="protein sequence ID" value="THG13121.1"/>
    <property type="molecule type" value="Genomic_DNA"/>
</dbReference>
<evidence type="ECO:0000256" key="7">
    <source>
        <dbReference type="ARBA" id="ARBA00022723"/>
    </source>
</evidence>
<keyword evidence="9 10" id="KW-0408">Iron</keyword>
<dbReference type="GO" id="GO:0005506">
    <property type="term" value="F:iron ion binding"/>
    <property type="evidence" value="ECO:0007669"/>
    <property type="project" value="InterPro"/>
</dbReference>
<keyword evidence="7 10" id="KW-0479">Metal-binding</keyword>
<evidence type="ECO:0000256" key="2">
    <source>
        <dbReference type="ARBA" id="ARBA00005167"/>
    </source>
</evidence>
<evidence type="ECO:0000313" key="12">
    <source>
        <dbReference type="EMBL" id="THG13121.1"/>
    </source>
</evidence>
<evidence type="ECO:0000256" key="5">
    <source>
        <dbReference type="ARBA" id="ARBA00022490"/>
    </source>
</evidence>
<dbReference type="PANTHER" id="PTHR12588">
    <property type="entry name" value="MYOINOSITOL OXYGENASE"/>
    <property type="match status" value="1"/>
</dbReference>
<comment type="subcellular location">
    <subcellularLocation>
        <location evidence="1 11">Cytoplasm</location>
    </subcellularLocation>
</comment>
<feature type="binding site" evidence="10">
    <location>
        <position position="171"/>
    </location>
    <ligand>
        <name>Fe cation</name>
        <dbReference type="ChEBI" id="CHEBI:24875"/>
        <label>1</label>
    </ligand>
</feature>
<dbReference type="Pfam" id="PF05153">
    <property type="entry name" value="MIOX"/>
    <property type="match status" value="2"/>
</dbReference>
<evidence type="ECO:0000256" key="9">
    <source>
        <dbReference type="ARBA" id="ARBA00023004"/>
    </source>
</evidence>
<evidence type="ECO:0000256" key="6">
    <source>
        <dbReference type="ARBA" id="ARBA00022644"/>
    </source>
</evidence>
<evidence type="ECO:0000256" key="10">
    <source>
        <dbReference type="PIRSR" id="PIRSR607828-2"/>
    </source>
</evidence>
<comment type="caution">
    <text evidence="12">The sequence shown here is derived from an EMBL/GenBank/DDBJ whole genome shotgun (WGS) entry which is preliminary data.</text>
</comment>
<comment type="pathway">
    <text evidence="2 11">Polyol metabolism; myo-inositol degradation into D-glucuronate; D-glucuronate from myo-inositol: step 1/1.</text>
</comment>
<dbReference type="PANTHER" id="PTHR12588:SF14">
    <property type="entry name" value="INOSITOL OXYGENASE 2"/>
    <property type="match status" value="1"/>
</dbReference>
<dbReference type="GO" id="GO:0019310">
    <property type="term" value="P:inositol catabolic process"/>
    <property type="evidence" value="ECO:0007669"/>
    <property type="project" value="UniProtKB-UniRule"/>
</dbReference>
<proteinExistence type="inferred from homology"/>
<comment type="catalytic activity">
    <reaction evidence="11">
        <text>myo-inositol + O2 = D-glucuronate + H2O + H(+)</text>
        <dbReference type="Rhea" id="RHEA:23696"/>
        <dbReference type="ChEBI" id="CHEBI:15377"/>
        <dbReference type="ChEBI" id="CHEBI:15378"/>
        <dbReference type="ChEBI" id="CHEBI:15379"/>
        <dbReference type="ChEBI" id="CHEBI:17268"/>
        <dbReference type="ChEBI" id="CHEBI:58720"/>
        <dbReference type="EC" id="1.13.99.1"/>
    </reaction>
</comment>